<gene>
    <name evidence="2" type="ORF">B296_00002513</name>
</gene>
<reference evidence="2 3" key="1">
    <citation type="journal article" date="2014" name="Agronomy (Basel)">
        <title>A Draft Genome Sequence for Ensete ventricosum, the Drought-Tolerant Tree Against Hunger.</title>
        <authorList>
            <person name="Harrison J."/>
            <person name="Moore K.A."/>
            <person name="Paszkiewicz K."/>
            <person name="Jones T."/>
            <person name="Grant M."/>
            <person name="Ambacheew D."/>
            <person name="Muzemil S."/>
            <person name="Studholme D.J."/>
        </authorList>
    </citation>
    <scope>NUCLEOTIDE SEQUENCE [LARGE SCALE GENOMIC DNA]</scope>
</reference>
<feature type="region of interest" description="Disordered" evidence="1">
    <location>
        <begin position="1"/>
        <end position="25"/>
    </location>
</feature>
<dbReference type="Proteomes" id="UP000287651">
    <property type="component" value="Unassembled WGS sequence"/>
</dbReference>
<dbReference type="AlphaFoldDB" id="A0A426ZJD1"/>
<name>A0A426ZJD1_ENSVE</name>
<sequence>MQWELAESSPEVGQGSDDVVESSPRTHQKFAGKFIGSSPTGCRELAGSLLGVRRRFRRCCRELTENSPEVYREVRREFTDRLSGARREFAGRMLGVHRRKS</sequence>
<proteinExistence type="predicted"/>
<dbReference type="EMBL" id="AMZH03006332">
    <property type="protein sequence ID" value="RRT64088.1"/>
    <property type="molecule type" value="Genomic_DNA"/>
</dbReference>
<evidence type="ECO:0000256" key="1">
    <source>
        <dbReference type="SAM" id="MobiDB-lite"/>
    </source>
</evidence>
<evidence type="ECO:0000313" key="2">
    <source>
        <dbReference type="EMBL" id="RRT64088.1"/>
    </source>
</evidence>
<evidence type="ECO:0000313" key="3">
    <source>
        <dbReference type="Proteomes" id="UP000287651"/>
    </source>
</evidence>
<accession>A0A426ZJD1</accession>
<protein>
    <submittedName>
        <fullName evidence="2">Uncharacterized protein</fullName>
    </submittedName>
</protein>
<organism evidence="2 3">
    <name type="scientific">Ensete ventricosum</name>
    <name type="common">Abyssinian banana</name>
    <name type="synonym">Musa ensete</name>
    <dbReference type="NCBI Taxonomy" id="4639"/>
    <lineage>
        <taxon>Eukaryota</taxon>
        <taxon>Viridiplantae</taxon>
        <taxon>Streptophyta</taxon>
        <taxon>Embryophyta</taxon>
        <taxon>Tracheophyta</taxon>
        <taxon>Spermatophyta</taxon>
        <taxon>Magnoliopsida</taxon>
        <taxon>Liliopsida</taxon>
        <taxon>Zingiberales</taxon>
        <taxon>Musaceae</taxon>
        <taxon>Ensete</taxon>
    </lineage>
</organism>
<comment type="caution">
    <text evidence="2">The sequence shown here is derived from an EMBL/GenBank/DDBJ whole genome shotgun (WGS) entry which is preliminary data.</text>
</comment>